<feature type="repeat" description="Solcar" evidence="9">
    <location>
        <begin position="113"/>
        <end position="200"/>
    </location>
</feature>
<dbReference type="InterPro" id="IPR002067">
    <property type="entry name" value="MCP"/>
</dbReference>
<feature type="repeat" description="Solcar" evidence="9">
    <location>
        <begin position="211"/>
        <end position="294"/>
    </location>
</feature>
<evidence type="ECO:0000256" key="6">
    <source>
        <dbReference type="ARBA" id="ARBA00022989"/>
    </source>
</evidence>
<dbReference type="PANTHER" id="PTHR45624">
    <property type="entry name" value="MITOCHONDRIAL BASIC AMINO ACIDS TRANSPORTER-RELATED"/>
    <property type="match status" value="1"/>
</dbReference>
<keyword evidence="7" id="KW-0496">Mitochondrion</keyword>
<keyword evidence="6 11" id="KW-1133">Transmembrane helix</keyword>
<dbReference type="EMBL" id="KQ964493">
    <property type="protein sequence ID" value="KXN70781.1"/>
    <property type="molecule type" value="Genomic_DNA"/>
</dbReference>
<evidence type="ECO:0000256" key="8">
    <source>
        <dbReference type="ARBA" id="ARBA00023136"/>
    </source>
</evidence>
<keyword evidence="5" id="KW-0677">Repeat</keyword>
<evidence type="ECO:0000256" key="7">
    <source>
        <dbReference type="ARBA" id="ARBA00023128"/>
    </source>
</evidence>
<keyword evidence="13" id="KW-1185">Reference proteome</keyword>
<evidence type="ECO:0000313" key="12">
    <source>
        <dbReference type="EMBL" id="KXN70781.1"/>
    </source>
</evidence>
<feature type="transmembrane region" description="Helical" evidence="11">
    <location>
        <begin position="114"/>
        <end position="134"/>
    </location>
</feature>
<sequence length="299" mass="33273">MEVASVEDNHLIHAPFVQEFLAGTVGGCCEVLVGHPFDSVKVRMQTQSSKNPIYSGAVDCFKKVVAKEKFTGLYRGVTPPLVTVGFCSAIIFSSNGYFRRLLNPDPSQPLENLSIWRTGVAGAMTGSIIACFYCPMEFLKIRMQTQTMFNAKYSSMGDCAKQIISKHGAMTLYRGFLPTLLRDSACFAGYFMCYNTLKSYYLKNHSKDGEIPLWYLLFSGGMSGISCWLTSYPQDIIKSNMQTSNERVTVRQVIRRIYGDMGVRGFFKGFAPTLLRSFPANGATFFGYELALSVINKSS</sequence>
<proteinExistence type="inferred from homology"/>
<dbReference type="InterPro" id="IPR018108">
    <property type="entry name" value="MCP_transmembrane"/>
</dbReference>
<evidence type="ECO:0000256" key="1">
    <source>
        <dbReference type="ARBA" id="ARBA00004225"/>
    </source>
</evidence>
<dbReference type="InterPro" id="IPR050567">
    <property type="entry name" value="Mitochondrial_Carrier"/>
</dbReference>
<comment type="subcellular location">
    <subcellularLocation>
        <location evidence="1">Mitochondrion membrane</location>
        <topology evidence="1">Multi-pass membrane protein</topology>
    </subcellularLocation>
</comment>
<organism evidence="12 13">
    <name type="scientific">Conidiobolus coronatus (strain ATCC 28846 / CBS 209.66 / NRRL 28638)</name>
    <name type="common">Delacroixia coronata</name>
    <dbReference type="NCBI Taxonomy" id="796925"/>
    <lineage>
        <taxon>Eukaryota</taxon>
        <taxon>Fungi</taxon>
        <taxon>Fungi incertae sedis</taxon>
        <taxon>Zoopagomycota</taxon>
        <taxon>Entomophthoromycotina</taxon>
        <taxon>Entomophthoromycetes</taxon>
        <taxon>Entomophthorales</taxon>
        <taxon>Ancylistaceae</taxon>
        <taxon>Conidiobolus</taxon>
    </lineage>
</organism>
<dbReference type="PRINTS" id="PR00926">
    <property type="entry name" value="MITOCARRIER"/>
</dbReference>
<dbReference type="GO" id="GO:0031966">
    <property type="term" value="C:mitochondrial membrane"/>
    <property type="evidence" value="ECO:0007669"/>
    <property type="project" value="UniProtKB-SubCell"/>
</dbReference>
<name>A0A137P777_CONC2</name>
<evidence type="ECO:0000256" key="9">
    <source>
        <dbReference type="PROSITE-ProRule" id="PRU00282"/>
    </source>
</evidence>
<dbReference type="Gene3D" id="1.50.40.10">
    <property type="entry name" value="Mitochondrial carrier domain"/>
    <property type="match status" value="1"/>
</dbReference>
<gene>
    <name evidence="12" type="ORF">CONCODRAFT_78693</name>
</gene>
<dbReference type="PROSITE" id="PS50920">
    <property type="entry name" value="SOLCAR"/>
    <property type="match status" value="3"/>
</dbReference>
<dbReference type="InterPro" id="IPR023395">
    <property type="entry name" value="MCP_dom_sf"/>
</dbReference>
<dbReference type="Pfam" id="PF00153">
    <property type="entry name" value="Mito_carr"/>
    <property type="match status" value="3"/>
</dbReference>
<comment type="similarity">
    <text evidence="2 10">Belongs to the mitochondrial carrier (TC 2.A.29) family.</text>
</comment>
<evidence type="ECO:0000256" key="10">
    <source>
        <dbReference type="RuleBase" id="RU000488"/>
    </source>
</evidence>
<keyword evidence="3 10" id="KW-0813">Transport</keyword>
<evidence type="ECO:0000256" key="4">
    <source>
        <dbReference type="ARBA" id="ARBA00022692"/>
    </source>
</evidence>
<dbReference type="OrthoDB" id="14252at2759"/>
<evidence type="ECO:0000256" key="11">
    <source>
        <dbReference type="SAM" id="Phobius"/>
    </source>
</evidence>
<dbReference type="AlphaFoldDB" id="A0A137P777"/>
<dbReference type="STRING" id="796925.A0A137P777"/>
<accession>A0A137P777</accession>
<keyword evidence="4 9" id="KW-0812">Transmembrane</keyword>
<protein>
    <submittedName>
        <fullName evidence="12">Mitochondrial carrier</fullName>
    </submittedName>
</protein>
<dbReference type="Proteomes" id="UP000070444">
    <property type="component" value="Unassembled WGS sequence"/>
</dbReference>
<feature type="transmembrane region" description="Helical" evidence="11">
    <location>
        <begin position="72"/>
        <end position="94"/>
    </location>
</feature>
<evidence type="ECO:0000313" key="13">
    <source>
        <dbReference type="Proteomes" id="UP000070444"/>
    </source>
</evidence>
<dbReference type="SUPFAM" id="SSF103506">
    <property type="entry name" value="Mitochondrial carrier"/>
    <property type="match status" value="1"/>
</dbReference>
<evidence type="ECO:0000256" key="3">
    <source>
        <dbReference type="ARBA" id="ARBA00022448"/>
    </source>
</evidence>
<feature type="repeat" description="Solcar" evidence="9">
    <location>
        <begin position="14"/>
        <end position="101"/>
    </location>
</feature>
<keyword evidence="8 9" id="KW-0472">Membrane</keyword>
<reference evidence="12 13" key="1">
    <citation type="journal article" date="2015" name="Genome Biol. Evol.">
        <title>Phylogenomic analyses indicate that early fungi evolved digesting cell walls of algal ancestors of land plants.</title>
        <authorList>
            <person name="Chang Y."/>
            <person name="Wang S."/>
            <person name="Sekimoto S."/>
            <person name="Aerts A.L."/>
            <person name="Choi C."/>
            <person name="Clum A."/>
            <person name="LaButti K.M."/>
            <person name="Lindquist E.A."/>
            <person name="Yee Ngan C."/>
            <person name="Ohm R.A."/>
            <person name="Salamov A.A."/>
            <person name="Grigoriev I.V."/>
            <person name="Spatafora J.W."/>
            <person name="Berbee M.L."/>
        </authorList>
    </citation>
    <scope>NUCLEOTIDE SEQUENCE [LARGE SCALE GENOMIC DNA]</scope>
    <source>
        <strain evidence="12 13">NRRL 28638</strain>
    </source>
</reference>
<evidence type="ECO:0000256" key="2">
    <source>
        <dbReference type="ARBA" id="ARBA00006375"/>
    </source>
</evidence>
<evidence type="ECO:0000256" key="5">
    <source>
        <dbReference type="ARBA" id="ARBA00022737"/>
    </source>
</evidence>
<dbReference type="GO" id="GO:0022857">
    <property type="term" value="F:transmembrane transporter activity"/>
    <property type="evidence" value="ECO:0007669"/>
    <property type="project" value="TreeGrafter"/>
</dbReference>